<proteinExistence type="predicted"/>
<protein>
    <recommendedName>
        <fullName evidence="4">TPM domain-containing protein</fullName>
    </recommendedName>
</protein>
<feature type="chain" id="PRO_5022888714" description="TPM domain-containing protein" evidence="1">
    <location>
        <begin position="32"/>
        <end position="346"/>
    </location>
</feature>
<evidence type="ECO:0000256" key="1">
    <source>
        <dbReference type="SAM" id="SignalP"/>
    </source>
</evidence>
<dbReference type="KEGG" id="bbae:FRD01_15090"/>
<gene>
    <name evidence="2" type="ORF">FRD01_15090</name>
</gene>
<evidence type="ECO:0000313" key="3">
    <source>
        <dbReference type="Proteomes" id="UP000321595"/>
    </source>
</evidence>
<name>A0A5B8XWW2_9DELT</name>
<sequence>MTNGPTRISPFRCLLVGMLSALLAIPTPLMAQGFEFDEEETAPVTEVAEEEAEDDGEGMTFTSDDLSKEDAVEEKIPNVAIVAVPGANMDPERRAEVQAKMMEVAKNYGAIVAVGPEAILPGLEDRGVDECVTDPLCLGSVGDDASVDRIVVGRVRESVDGLEFGVDYFDVGDRLFIAYDTKKGVSSTSDVVDAVEPAMRNIFGIKDASKDPNYVGTEDSSIVQDIVAYGAAGLAAVSLGAGIYFGLDASSKEDELASSAKTGGGAYVLTQQEANEKVREAESSATTANIFYGLAAALTVTSVVFFIIKGGSDVGEERASKDLIQDLQLAPIFTESGAGFGASFSF</sequence>
<dbReference type="OrthoDB" id="5489550at2"/>
<feature type="signal peptide" evidence="1">
    <location>
        <begin position="1"/>
        <end position="31"/>
    </location>
</feature>
<dbReference type="RefSeq" id="WP_146961041.1">
    <property type="nucleotide sequence ID" value="NZ_CP042467.1"/>
</dbReference>
<keyword evidence="1" id="KW-0732">Signal</keyword>
<dbReference type="EMBL" id="CP042467">
    <property type="protein sequence ID" value="QED28533.1"/>
    <property type="molecule type" value="Genomic_DNA"/>
</dbReference>
<reference evidence="2 3" key="1">
    <citation type="submission" date="2019-08" db="EMBL/GenBank/DDBJ databases">
        <authorList>
            <person name="Liang Q."/>
        </authorList>
    </citation>
    <scope>NUCLEOTIDE SEQUENCE [LARGE SCALE GENOMIC DNA]</scope>
    <source>
        <strain evidence="2 3">V1718</strain>
    </source>
</reference>
<dbReference type="Proteomes" id="UP000321595">
    <property type="component" value="Chromosome"/>
</dbReference>
<evidence type="ECO:0000313" key="2">
    <source>
        <dbReference type="EMBL" id="QED28533.1"/>
    </source>
</evidence>
<evidence type="ECO:0008006" key="4">
    <source>
        <dbReference type="Google" id="ProtNLM"/>
    </source>
</evidence>
<accession>A0A5B8XWW2</accession>
<dbReference type="AlphaFoldDB" id="A0A5B8XWW2"/>
<organism evidence="2 3">
    <name type="scientific">Microvenator marinus</name>
    <dbReference type="NCBI Taxonomy" id="2600177"/>
    <lineage>
        <taxon>Bacteria</taxon>
        <taxon>Deltaproteobacteria</taxon>
        <taxon>Bradymonadales</taxon>
        <taxon>Microvenatoraceae</taxon>
        <taxon>Microvenator</taxon>
    </lineage>
</organism>
<keyword evidence="3" id="KW-1185">Reference proteome</keyword>